<name>A0AAV5UIG8_9BILA</name>
<evidence type="ECO:0000256" key="2">
    <source>
        <dbReference type="ARBA" id="ARBA00022827"/>
    </source>
</evidence>
<accession>A0AAV5UIG8</accession>
<organism evidence="4 5">
    <name type="scientific">Pristionchus entomophagus</name>
    <dbReference type="NCBI Taxonomy" id="358040"/>
    <lineage>
        <taxon>Eukaryota</taxon>
        <taxon>Metazoa</taxon>
        <taxon>Ecdysozoa</taxon>
        <taxon>Nematoda</taxon>
        <taxon>Chromadorea</taxon>
        <taxon>Rhabditida</taxon>
        <taxon>Rhabditina</taxon>
        <taxon>Diplogasteromorpha</taxon>
        <taxon>Diplogasteroidea</taxon>
        <taxon>Neodiplogasteridae</taxon>
        <taxon>Pristionchus</taxon>
    </lineage>
</organism>
<protein>
    <submittedName>
        <fullName evidence="4">Uncharacterized protein</fullName>
    </submittedName>
</protein>
<gene>
    <name evidence="4" type="ORF">PENTCL1PPCAC_28985</name>
</gene>
<proteinExistence type="predicted"/>
<dbReference type="EMBL" id="BTSX01000006">
    <property type="protein sequence ID" value="GMT06811.1"/>
    <property type="molecule type" value="Genomic_DNA"/>
</dbReference>
<evidence type="ECO:0000256" key="3">
    <source>
        <dbReference type="ARBA" id="ARBA00023002"/>
    </source>
</evidence>
<evidence type="ECO:0000313" key="4">
    <source>
        <dbReference type="EMBL" id="GMT06811.1"/>
    </source>
</evidence>
<keyword evidence="1" id="KW-0285">Flavoprotein</keyword>
<evidence type="ECO:0000313" key="5">
    <source>
        <dbReference type="Proteomes" id="UP001432027"/>
    </source>
</evidence>
<dbReference type="GO" id="GO:0004499">
    <property type="term" value="F:N,N-dimethylaniline monooxygenase activity"/>
    <property type="evidence" value="ECO:0007669"/>
    <property type="project" value="InterPro"/>
</dbReference>
<feature type="non-terminal residue" evidence="4">
    <location>
        <position position="679"/>
    </location>
</feature>
<sequence>LFAPFASYFYRLRGPHGWPGAREAVLTIEDRIIQNYSRSPMVDQYPVTEHEREKRFTKDNILGLIGNLDDGLTNLKGKLGHGGKLIPGLDALKGLLGDYMDKLNIKKRSSPMVDQYPVTEHEREKRFTKDNILGLIGNLDDGLTNLKGKLGHGGKLIPGLDALKGLLGDYMDKLNIKKRSSPMVDQYPVTEPEREKRFTKDNILGLIGNLDDGLTNLKGKLGHGGKLIPGLDALKGLLGDYMDKLNIKKRSSPMVDQYPVTEPIREKRFTKDNILGLIGNLDDGLTNLKGKLGHGGKLIPGLDALKGLLGDYMDKLNIKKRSSPMVDQYPVTEPIREKRFTKDNILGLIGNLDDGLTNLKGKLGHGGKLIPGLDALKGLLGDYMDKLNIKKRSSPMVDQYPVTEPIREKRFTKDNILGLIGNLDDGLTNLKGKLGHGGKLIPGLDALKGLLGDYMDKLNIKKRSSPMVDQYPVTEPEREKRFTKDNILGLIGNLDDGLTNLKGKLGHGGKLIPGLDALKGLLGDYMDKLNIKKRSSPMVDQYPVTEPIREKRFTKDNILGLIGNLDDGLTNLKGKLGHGGKLIPGLDALKGLLGDYMDKLNIKKRSSPMVDQYPVTEPIREKRFTKDNILGLIGNLDDGLTNLKGKLGHGGKLIPGLEALKGLLGDYMDQLNIKKRKAL</sequence>
<evidence type="ECO:0000256" key="1">
    <source>
        <dbReference type="ARBA" id="ARBA00022630"/>
    </source>
</evidence>
<feature type="non-terminal residue" evidence="4">
    <location>
        <position position="1"/>
    </location>
</feature>
<comment type="caution">
    <text evidence="4">The sequence shown here is derived from an EMBL/GenBank/DDBJ whole genome shotgun (WGS) entry which is preliminary data.</text>
</comment>
<keyword evidence="2" id="KW-0274">FAD</keyword>
<reference evidence="4" key="1">
    <citation type="submission" date="2023-10" db="EMBL/GenBank/DDBJ databases">
        <title>Genome assembly of Pristionchus species.</title>
        <authorList>
            <person name="Yoshida K."/>
            <person name="Sommer R.J."/>
        </authorList>
    </citation>
    <scope>NUCLEOTIDE SEQUENCE</scope>
    <source>
        <strain evidence="4">RS0144</strain>
    </source>
</reference>
<dbReference type="AlphaFoldDB" id="A0AAV5UIG8"/>
<dbReference type="Proteomes" id="UP001432027">
    <property type="component" value="Unassembled WGS sequence"/>
</dbReference>
<keyword evidence="5" id="KW-1185">Reference proteome</keyword>
<dbReference type="InterPro" id="IPR020946">
    <property type="entry name" value="Flavin_mOase-like"/>
</dbReference>
<keyword evidence="3" id="KW-0560">Oxidoreductase</keyword>
<dbReference type="Pfam" id="PF00743">
    <property type="entry name" value="FMO-like"/>
    <property type="match status" value="1"/>
</dbReference>
<dbReference type="GO" id="GO:0050661">
    <property type="term" value="F:NADP binding"/>
    <property type="evidence" value="ECO:0007669"/>
    <property type="project" value="InterPro"/>
</dbReference>
<dbReference type="GO" id="GO:0050660">
    <property type="term" value="F:flavin adenine dinucleotide binding"/>
    <property type="evidence" value="ECO:0007669"/>
    <property type="project" value="InterPro"/>
</dbReference>